<dbReference type="InterPro" id="IPR012816">
    <property type="entry name" value="NADAR"/>
</dbReference>
<dbReference type="AlphaFoldDB" id="A0A162J778"/>
<evidence type="ECO:0000259" key="2">
    <source>
        <dbReference type="Pfam" id="PF08719"/>
    </source>
</evidence>
<dbReference type="Pfam" id="PF08719">
    <property type="entry name" value="NADAR"/>
    <property type="match status" value="1"/>
</dbReference>
<evidence type="ECO:0000313" key="4">
    <source>
        <dbReference type="Proteomes" id="UP000076874"/>
    </source>
</evidence>
<reference evidence="3 4" key="1">
    <citation type="journal article" date="2016" name="Genome Biol. Evol.">
        <title>Divergent and convergent evolution of fungal pathogenicity.</title>
        <authorList>
            <person name="Shang Y."/>
            <person name="Xiao G."/>
            <person name="Zheng P."/>
            <person name="Cen K."/>
            <person name="Zhan S."/>
            <person name="Wang C."/>
        </authorList>
    </citation>
    <scope>NUCLEOTIDE SEQUENCE [LARGE SCALE GENOMIC DNA]</scope>
    <source>
        <strain evidence="3 4">RCEF 264</strain>
    </source>
</reference>
<dbReference type="STRING" id="1081102.A0A162J778"/>
<accession>A0A162J778</accession>
<sequence length="242" mass="27186">MASKNQIRDGPRSESQKDLEEPIFFHKEWEDFGFLSNYTPAKFSAPDPAVMCAAWLIGAKTAESTAPFSTTAGTDVSEEALAIEFKHSEQYYMYCKAVCFGDAAAARRILAASKASDCKDAARDIRGYDETVWALNDRKLRVMADALWYKFGGAHLQQVLDDGGSWLSREARLEMLPDLGHKLLATNDWVFVEAAGRDSFWGIGYSIKQGPLRYQKNWGENNLGKSLMTMRERLRNMVEDTG</sequence>
<organism evidence="3 4">
    <name type="scientific">Niveomyces insectorum RCEF 264</name>
    <dbReference type="NCBI Taxonomy" id="1081102"/>
    <lineage>
        <taxon>Eukaryota</taxon>
        <taxon>Fungi</taxon>
        <taxon>Dikarya</taxon>
        <taxon>Ascomycota</taxon>
        <taxon>Pezizomycotina</taxon>
        <taxon>Sordariomycetes</taxon>
        <taxon>Hypocreomycetidae</taxon>
        <taxon>Hypocreales</taxon>
        <taxon>Cordycipitaceae</taxon>
        <taxon>Niveomyces</taxon>
    </lineage>
</organism>
<dbReference type="EMBL" id="AZHD01000004">
    <property type="protein sequence ID" value="OAA64752.1"/>
    <property type="molecule type" value="Genomic_DNA"/>
</dbReference>
<feature type="domain" description="NADAR" evidence="2">
    <location>
        <begin position="24"/>
        <end position="235"/>
    </location>
</feature>
<dbReference type="OrthoDB" id="206452at2759"/>
<dbReference type="Proteomes" id="UP000076874">
    <property type="component" value="Unassembled WGS sequence"/>
</dbReference>
<comment type="caution">
    <text evidence="3">The sequence shown here is derived from an EMBL/GenBank/DDBJ whole genome shotgun (WGS) entry which is preliminary data.</text>
</comment>
<dbReference type="SUPFAM" id="SSF143990">
    <property type="entry name" value="YbiA-like"/>
    <property type="match status" value="1"/>
</dbReference>
<dbReference type="InterPro" id="IPR037238">
    <property type="entry name" value="YbiA-like_sf"/>
</dbReference>
<gene>
    <name evidence="3" type="ORF">SPI_03399</name>
</gene>
<dbReference type="CDD" id="cd15457">
    <property type="entry name" value="NADAR"/>
    <property type="match status" value="1"/>
</dbReference>
<protein>
    <recommendedName>
        <fullName evidence="2">NADAR domain-containing protein</fullName>
    </recommendedName>
</protein>
<keyword evidence="4" id="KW-1185">Reference proteome</keyword>
<evidence type="ECO:0000256" key="1">
    <source>
        <dbReference type="SAM" id="MobiDB-lite"/>
    </source>
</evidence>
<dbReference type="Gene3D" id="1.10.357.40">
    <property type="entry name" value="YbiA-like"/>
    <property type="match status" value="1"/>
</dbReference>
<evidence type="ECO:0000313" key="3">
    <source>
        <dbReference type="EMBL" id="OAA64752.1"/>
    </source>
</evidence>
<name>A0A162J778_9HYPO</name>
<feature type="region of interest" description="Disordered" evidence="1">
    <location>
        <begin position="1"/>
        <end position="20"/>
    </location>
</feature>
<proteinExistence type="predicted"/>